<feature type="domain" description="HTH iclR-type" evidence="6">
    <location>
        <begin position="11"/>
        <end position="72"/>
    </location>
</feature>
<dbReference type="RefSeq" id="WP_091234584.1">
    <property type="nucleotide sequence ID" value="NZ_FMKA01000015.1"/>
</dbReference>
<organism evidence="8 9">
    <name type="scientific">Anaerobium acetethylicum</name>
    <dbReference type="NCBI Taxonomy" id="1619234"/>
    <lineage>
        <taxon>Bacteria</taxon>
        <taxon>Bacillati</taxon>
        <taxon>Bacillota</taxon>
        <taxon>Clostridia</taxon>
        <taxon>Lachnospirales</taxon>
        <taxon>Lachnospiraceae</taxon>
        <taxon>Anaerobium</taxon>
    </lineage>
</organism>
<keyword evidence="2 8" id="KW-0238">DNA-binding</keyword>
<protein>
    <recommendedName>
        <fullName evidence="5">Glycerol operon regulatory protein</fullName>
    </recommendedName>
</protein>
<evidence type="ECO:0000259" key="7">
    <source>
        <dbReference type="PROSITE" id="PS51078"/>
    </source>
</evidence>
<dbReference type="GO" id="GO:0003677">
    <property type="term" value="F:DNA binding"/>
    <property type="evidence" value="ECO:0007669"/>
    <property type="project" value="UniProtKB-KW"/>
</dbReference>
<dbReference type="InterPro" id="IPR029016">
    <property type="entry name" value="GAF-like_dom_sf"/>
</dbReference>
<evidence type="ECO:0000256" key="1">
    <source>
        <dbReference type="ARBA" id="ARBA00023015"/>
    </source>
</evidence>
<name>A0A1D3TV03_9FIRM</name>
<dbReference type="InterPro" id="IPR036390">
    <property type="entry name" value="WH_DNA-bd_sf"/>
</dbReference>
<sequence length="260" mass="29481">MTENKENKNPIQSAERIFGVLETLAETGPIGLVDLSTRLDLHKSTVHRLLLSLTYMGYVIQDEDTNKYSLSFKIVELSGKILNKVDVLSVIHPYISDLANRCRENVHFVQRRGVDVFYLDKVSPICPHESSIRMASQVGFIRPLYCSAVGKAILAQMTDAEVEEIWKNSVIEKKTEYTITDFEEMKKELEEVRKNGYAIDDEENELGVRCIAVCILNHHGKPDNAFSISAPVSRMSKKRIEELAKEALKTKEVLMKVLGH</sequence>
<dbReference type="Proteomes" id="UP000199315">
    <property type="component" value="Unassembled WGS sequence"/>
</dbReference>
<dbReference type="PROSITE" id="PS51078">
    <property type="entry name" value="ICLR_ED"/>
    <property type="match status" value="1"/>
</dbReference>
<dbReference type="GO" id="GO:0003700">
    <property type="term" value="F:DNA-binding transcription factor activity"/>
    <property type="evidence" value="ECO:0007669"/>
    <property type="project" value="TreeGrafter"/>
</dbReference>
<dbReference type="Gene3D" id="1.10.10.10">
    <property type="entry name" value="Winged helix-like DNA-binding domain superfamily/Winged helix DNA-binding domain"/>
    <property type="match status" value="1"/>
</dbReference>
<dbReference type="InterPro" id="IPR005471">
    <property type="entry name" value="Tscrpt_reg_IclR_N"/>
</dbReference>
<keyword evidence="9" id="KW-1185">Reference proteome</keyword>
<keyword evidence="3" id="KW-0804">Transcription</keyword>
<dbReference type="EMBL" id="FMKA01000015">
    <property type="protein sequence ID" value="SCP97936.1"/>
    <property type="molecule type" value="Genomic_DNA"/>
</dbReference>
<dbReference type="SUPFAM" id="SSF46785">
    <property type="entry name" value="Winged helix' DNA-binding domain"/>
    <property type="match status" value="1"/>
</dbReference>
<keyword evidence="1" id="KW-0805">Transcription regulation</keyword>
<accession>A0A1D3TV03</accession>
<evidence type="ECO:0000259" key="6">
    <source>
        <dbReference type="PROSITE" id="PS51077"/>
    </source>
</evidence>
<dbReference type="GO" id="GO:0045892">
    <property type="term" value="P:negative regulation of DNA-templated transcription"/>
    <property type="evidence" value="ECO:0007669"/>
    <property type="project" value="TreeGrafter"/>
</dbReference>
<dbReference type="AlphaFoldDB" id="A0A1D3TV03"/>
<evidence type="ECO:0000256" key="2">
    <source>
        <dbReference type="ARBA" id="ARBA00023125"/>
    </source>
</evidence>
<dbReference type="InterPro" id="IPR036388">
    <property type="entry name" value="WH-like_DNA-bd_sf"/>
</dbReference>
<dbReference type="Pfam" id="PF09339">
    <property type="entry name" value="HTH_IclR"/>
    <property type="match status" value="1"/>
</dbReference>
<dbReference type="FunFam" id="1.10.10.10:FF:000056">
    <property type="entry name" value="IclR family transcriptional regulator"/>
    <property type="match status" value="1"/>
</dbReference>
<dbReference type="PANTHER" id="PTHR30136:SF24">
    <property type="entry name" value="HTH-TYPE TRANSCRIPTIONAL REPRESSOR ALLR"/>
    <property type="match status" value="1"/>
</dbReference>
<evidence type="ECO:0000256" key="4">
    <source>
        <dbReference type="ARBA" id="ARBA00058938"/>
    </source>
</evidence>
<gene>
    <name evidence="8" type="ORF">SAMN05421730_101518</name>
</gene>
<dbReference type="PROSITE" id="PS51077">
    <property type="entry name" value="HTH_ICLR"/>
    <property type="match status" value="1"/>
</dbReference>
<dbReference type="SMART" id="SM00346">
    <property type="entry name" value="HTH_ICLR"/>
    <property type="match status" value="1"/>
</dbReference>
<evidence type="ECO:0000313" key="8">
    <source>
        <dbReference type="EMBL" id="SCP97936.1"/>
    </source>
</evidence>
<dbReference type="InterPro" id="IPR050707">
    <property type="entry name" value="HTH_MetabolicPath_Reg"/>
</dbReference>
<dbReference type="OrthoDB" id="9791752at2"/>
<comment type="function">
    <text evidence="4">May be an activator protein for the gylABX operon.</text>
</comment>
<evidence type="ECO:0000256" key="3">
    <source>
        <dbReference type="ARBA" id="ARBA00023163"/>
    </source>
</evidence>
<dbReference type="STRING" id="1619234.SAMN05421730_101518"/>
<evidence type="ECO:0000256" key="5">
    <source>
        <dbReference type="ARBA" id="ARBA00070406"/>
    </source>
</evidence>
<evidence type="ECO:0000313" key="9">
    <source>
        <dbReference type="Proteomes" id="UP000199315"/>
    </source>
</evidence>
<dbReference type="Pfam" id="PF01614">
    <property type="entry name" value="IclR_C"/>
    <property type="match status" value="1"/>
</dbReference>
<reference evidence="8 9" key="1">
    <citation type="submission" date="2016-09" db="EMBL/GenBank/DDBJ databases">
        <authorList>
            <person name="Capua I."/>
            <person name="De Benedictis P."/>
            <person name="Joannis T."/>
            <person name="Lombin L.H."/>
            <person name="Cattoli G."/>
        </authorList>
    </citation>
    <scope>NUCLEOTIDE SEQUENCE [LARGE SCALE GENOMIC DNA]</scope>
    <source>
        <strain evidence="8 9">GluBS11</strain>
    </source>
</reference>
<dbReference type="SUPFAM" id="SSF55781">
    <property type="entry name" value="GAF domain-like"/>
    <property type="match status" value="1"/>
</dbReference>
<dbReference type="InterPro" id="IPR014757">
    <property type="entry name" value="Tscrpt_reg_IclR_C"/>
</dbReference>
<dbReference type="Gene3D" id="3.30.450.40">
    <property type="match status" value="1"/>
</dbReference>
<dbReference type="PANTHER" id="PTHR30136">
    <property type="entry name" value="HELIX-TURN-HELIX TRANSCRIPTIONAL REGULATOR, ICLR FAMILY"/>
    <property type="match status" value="1"/>
</dbReference>
<feature type="domain" description="IclR-ED" evidence="7">
    <location>
        <begin position="73"/>
        <end position="260"/>
    </location>
</feature>
<proteinExistence type="predicted"/>